<name>B0DJQ3_LACBS</name>
<dbReference type="AlphaFoldDB" id="B0DJQ3"/>
<protein>
    <submittedName>
        <fullName evidence="2">Predicted protein</fullName>
    </submittedName>
</protein>
<reference evidence="2 3" key="1">
    <citation type="journal article" date="2008" name="Nature">
        <title>The genome of Laccaria bicolor provides insights into mycorrhizal symbiosis.</title>
        <authorList>
            <person name="Martin F."/>
            <person name="Aerts A."/>
            <person name="Ahren D."/>
            <person name="Brun A."/>
            <person name="Danchin E.G.J."/>
            <person name="Duchaussoy F."/>
            <person name="Gibon J."/>
            <person name="Kohler A."/>
            <person name="Lindquist E."/>
            <person name="Pereda V."/>
            <person name="Salamov A."/>
            <person name="Shapiro H.J."/>
            <person name="Wuyts J."/>
            <person name="Blaudez D."/>
            <person name="Buee M."/>
            <person name="Brokstein P."/>
            <person name="Canbaeck B."/>
            <person name="Cohen D."/>
            <person name="Courty P.E."/>
            <person name="Coutinho P.M."/>
            <person name="Delaruelle C."/>
            <person name="Detter J.C."/>
            <person name="Deveau A."/>
            <person name="DiFazio S."/>
            <person name="Duplessis S."/>
            <person name="Fraissinet-Tachet L."/>
            <person name="Lucic E."/>
            <person name="Frey-Klett P."/>
            <person name="Fourrey C."/>
            <person name="Feussner I."/>
            <person name="Gay G."/>
            <person name="Grimwood J."/>
            <person name="Hoegger P.J."/>
            <person name="Jain P."/>
            <person name="Kilaru S."/>
            <person name="Labbe J."/>
            <person name="Lin Y.C."/>
            <person name="Legue V."/>
            <person name="Le Tacon F."/>
            <person name="Marmeisse R."/>
            <person name="Melayah D."/>
            <person name="Montanini B."/>
            <person name="Muratet M."/>
            <person name="Nehls U."/>
            <person name="Niculita-Hirzel H."/>
            <person name="Oudot-Le Secq M.P."/>
            <person name="Peter M."/>
            <person name="Quesneville H."/>
            <person name="Rajashekar B."/>
            <person name="Reich M."/>
            <person name="Rouhier N."/>
            <person name="Schmutz J."/>
            <person name="Yin T."/>
            <person name="Chalot M."/>
            <person name="Henrissat B."/>
            <person name="Kuees U."/>
            <person name="Lucas S."/>
            <person name="Van de Peer Y."/>
            <person name="Podila G.K."/>
            <person name="Polle A."/>
            <person name="Pukkila P.J."/>
            <person name="Richardson P.M."/>
            <person name="Rouze P."/>
            <person name="Sanders I.R."/>
            <person name="Stajich J.E."/>
            <person name="Tunlid A."/>
            <person name="Tuskan G."/>
            <person name="Grigoriev I.V."/>
        </authorList>
    </citation>
    <scope>NUCLEOTIDE SEQUENCE [LARGE SCALE GENOMIC DNA]</scope>
    <source>
        <strain evidence="3">S238N-H82 / ATCC MYA-4686</strain>
    </source>
</reference>
<gene>
    <name evidence="2" type="ORF">LACBIDRAFT_329948</name>
</gene>
<dbReference type="HOGENOM" id="CLU_847494_0_0_1"/>
<accession>B0DJQ3</accession>
<evidence type="ECO:0000256" key="1">
    <source>
        <dbReference type="SAM" id="MobiDB-lite"/>
    </source>
</evidence>
<dbReference type="EMBL" id="DS547114">
    <property type="protein sequence ID" value="EDR05158.1"/>
    <property type="molecule type" value="Genomic_DNA"/>
</dbReference>
<dbReference type="Proteomes" id="UP000001194">
    <property type="component" value="Unassembled WGS sequence"/>
</dbReference>
<keyword evidence="3" id="KW-1185">Reference proteome</keyword>
<feature type="region of interest" description="Disordered" evidence="1">
    <location>
        <begin position="277"/>
        <end position="328"/>
    </location>
</feature>
<organism evidence="3">
    <name type="scientific">Laccaria bicolor (strain S238N-H82 / ATCC MYA-4686)</name>
    <name type="common">Bicoloured deceiver</name>
    <name type="synonym">Laccaria laccata var. bicolor</name>
    <dbReference type="NCBI Taxonomy" id="486041"/>
    <lineage>
        <taxon>Eukaryota</taxon>
        <taxon>Fungi</taxon>
        <taxon>Dikarya</taxon>
        <taxon>Basidiomycota</taxon>
        <taxon>Agaricomycotina</taxon>
        <taxon>Agaricomycetes</taxon>
        <taxon>Agaricomycetidae</taxon>
        <taxon>Agaricales</taxon>
        <taxon>Agaricineae</taxon>
        <taxon>Hydnangiaceae</taxon>
        <taxon>Laccaria</taxon>
    </lineage>
</organism>
<sequence length="328" mass="36235">MNGDHYDDDPVLEAIRSSFRSTDATATTNHPFLDFFREDPNIATICGLSDFLFEVSRSNPRDIDSVLLVARHAEADESLPTVYWSRERPAATFGEVFFVDFGDKVGAYLEDGPSDRRSFLAASLLSGRSKALHVLSSPTNAAAITDGLKLSNYFEWDNDIASTGVAGACLQLLGGYIDLPHPPEKVLEALKSLSVSREDEPVLKFTTAILESPQRRDLSKFTVEGPNLILDETALLYRPLGLENCQFPLAALERPRGLKADQKHEWDFITRKSGNKTLLHRSRTPARSYQRGSQTGNNRSCPQAPLADVKGKQCQCPRPRQGRPASGV</sequence>
<dbReference type="InParanoid" id="B0DJQ3"/>
<dbReference type="GeneID" id="6079840"/>
<proteinExistence type="predicted"/>
<dbReference type="RefSeq" id="XP_001884123.1">
    <property type="nucleotide sequence ID" value="XM_001884088.1"/>
</dbReference>
<evidence type="ECO:0000313" key="2">
    <source>
        <dbReference type="EMBL" id="EDR05158.1"/>
    </source>
</evidence>
<dbReference type="KEGG" id="lbc:LACBIDRAFT_329948"/>
<feature type="compositionally biased region" description="Polar residues" evidence="1">
    <location>
        <begin position="285"/>
        <end position="301"/>
    </location>
</feature>
<evidence type="ECO:0000313" key="3">
    <source>
        <dbReference type="Proteomes" id="UP000001194"/>
    </source>
</evidence>
<dbReference type="OrthoDB" id="10356519at2759"/>